<feature type="binding site" evidence="7">
    <location>
        <position position="131"/>
    </location>
    <ligand>
        <name>Zn(2+)</name>
        <dbReference type="ChEBI" id="CHEBI:29105"/>
        <note>catalytic</note>
    </ligand>
</feature>
<dbReference type="Proteomes" id="UP000772181">
    <property type="component" value="Unassembled WGS sequence"/>
</dbReference>
<protein>
    <recommendedName>
        <fullName evidence="7">Endoribonuclease YbeY</fullName>
        <ecNumber evidence="7">3.1.-.-</ecNumber>
    </recommendedName>
</protein>
<gene>
    <name evidence="7 8" type="primary">ybeY</name>
    <name evidence="8" type="ORF">HY730_03000</name>
</gene>
<keyword evidence="4 7" id="KW-0255">Endonuclease</keyword>
<evidence type="ECO:0000256" key="7">
    <source>
        <dbReference type="HAMAP-Rule" id="MF_00009"/>
    </source>
</evidence>
<dbReference type="EC" id="3.1.-.-" evidence="7"/>
<evidence type="ECO:0000256" key="5">
    <source>
        <dbReference type="ARBA" id="ARBA00022801"/>
    </source>
</evidence>
<evidence type="ECO:0000256" key="6">
    <source>
        <dbReference type="ARBA" id="ARBA00022833"/>
    </source>
</evidence>
<keyword evidence="3 7" id="KW-0479">Metal-binding</keyword>
<keyword evidence="2 7" id="KW-0540">Nuclease</keyword>
<dbReference type="GO" id="GO:0008270">
    <property type="term" value="F:zinc ion binding"/>
    <property type="evidence" value="ECO:0007669"/>
    <property type="project" value="UniProtKB-UniRule"/>
</dbReference>
<feature type="binding site" evidence="7">
    <location>
        <position position="137"/>
    </location>
    <ligand>
        <name>Zn(2+)</name>
        <dbReference type="ChEBI" id="CHEBI:29105"/>
        <note>catalytic</note>
    </ligand>
</feature>
<dbReference type="InterPro" id="IPR002036">
    <property type="entry name" value="YbeY"/>
</dbReference>
<accession>A0A933GK49</accession>
<proteinExistence type="inferred from homology"/>
<feature type="binding site" evidence="7">
    <location>
        <position position="127"/>
    </location>
    <ligand>
        <name>Zn(2+)</name>
        <dbReference type="ChEBI" id="CHEBI:29105"/>
        <note>catalytic</note>
    </ligand>
</feature>
<keyword evidence="7" id="KW-0698">rRNA processing</keyword>
<dbReference type="GO" id="GO:0005737">
    <property type="term" value="C:cytoplasm"/>
    <property type="evidence" value="ECO:0007669"/>
    <property type="project" value="UniProtKB-SubCell"/>
</dbReference>
<keyword evidence="5 7" id="KW-0378">Hydrolase</keyword>
<keyword evidence="6 7" id="KW-0862">Zinc</keyword>
<organism evidence="8 9">
    <name type="scientific">Tectimicrobiota bacterium</name>
    <dbReference type="NCBI Taxonomy" id="2528274"/>
    <lineage>
        <taxon>Bacteria</taxon>
        <taxon>Pseudomonadati</taxon>
        <taxon>Nitrospinota/Tectimicrobiota group</taxon>
        <taxon>Candidatus Tectimicrobiota</taxon>
    </lineage>
</organism>
<comment type="function">
    <text evidence="7">Single strand-specific metallo-endoribonuclease involved in late-stage 70S ribosome quality control and in maturation of the 3' terminus of the 16S rRNA.</text>
</comment>
<keyword evidence="7" id="KW-0963">Cytoplasm</keyword>
<evidence type="ECO:0000256" key="2">
    <source>
        <dbReference type="ARBA" id="ARBA00022722"/>
    </source>
</evidence>
<dbReference type="EMBL" id="JACQWF010000135">
    <property type="protein sequence ID" value="MBI4595326.1"/>
    <property type="molecule type" value="Genomic_DNA"/>
</dbReference>
<dbReference type="NCBIfam" id="TIGR00043">
    <property type="entry name" value="rRNA maturation RNase YbeY"/>
    <property type="match status" value="1"/>
</dbReference>
<evidence type="ECO:0000313" key="8">
    <source>
        <dbReference type="EMBL" id="MBI4595326.1"/>
    </source>
</evidence>
<reference evidence="8" key="1">
    <citation type="submission" date="2020-07" db="EMBL/GenBank/DDBJ databases">
        <title>Huge and variable diversity of episymbiotic CPR bacteria and DPANN archaea in groundwater ecosystems.</title>
        <authorList>
            <person name="He C.Y."/>
            <person name="Keren R."/>
            <person name="Whittaker M."/>
            <person name="Farag I.F."/>
            <person name="Doudna J."/>
            <person name="Cate J.H.D."/>
            <person name="Banfield J.F."/>
        </authorList>
    </citation>
    <scope>NUCLEOTIDE SEQUENCE</scope>
    <source>
        <strain evidence="8">NC_groundwater_1482_Ag_S-0.65um_47_24</strain>
    </source>
</reference>
<comment type="caution">
    <text evidence="8">The sequence shown here is derived from an EMBL/GenBank/DDBJ whole genome shotgun (WGS) entry which is preliminary data.</text>
</comment>
<dbReference type="Pfam" id="PF02130">
    <property type="entry name" value="YbeY"/>
    <property type="match status" value="1"/>
</dbReference>
<dbReference type="GO" id="GO:0004222">
    <property type="term" value="F:metalloendopeptidase activity"/>
    <property type="evidence" value="ECO:0007669"/>
    <property type="project" value="InterPro"/>
</dbReference>
<name>A0A933GK49_UNCTE</name>
<dbReference type="Gene3D" id="3.40.390.30">
    <property type="entry name" value="Metalloproteases ('zincins'), catalytic domain"/>
    <property type="match status" value="1"/>
</dbReference>
<comment type="similarity">
    <text evidence="1 7">Belongs to the endoribonuclease YbeY family.</text>
</comment>
<dbReference type="PANTHER" id="PTHR46986">
    <property type="entry name" value="ENDORIBONUCLEASE YBEY, CHLOROPLASTIC"/>
    <property type="match status" value="1"/>
</dbReference>
<evidence type="ECO:0000256" key="4">
    <source>
        <dbReference type="ARBA" id="ARBA00022759"/>
    </source>
</evidence>
<dbReference type="SUPFAM" id="SSF55486">
    <property type="entry name" value="Metalloproteases ('zincins'), catalytic domain"/>
    <property type="match status" value="1"/>
</dbReference>
<dbReference type="HAMAP" id="MF_00009">
    <property type="entry name" value="Endoribonucl_YbeY"/>
    <property type="match status" value="1"/>
</dbReference>
<dbReference type="InterPro" id="IPR023091">
    <property type="entry name" value="MetalPrtase_cat_dom_sf_prd"/>
</dbReference>
<evidence type="ECO:0000256" key="3">
    <source>
        <dbReference type="ARBA" id="ARBA00022723"/>
    </source>
</evidence>
<keyword evidence="7" id="KW-0690">Ribosome biogenesis</keyword>
<evidence type="ECO:0000313" key="9">
    <source>
        <dbReference type="Proteomes" id="UP000772181"/>
    </source>
</evidence>
<comment type="subcellular location">
    <subcellularLocation>
        <location evidence="7">Cytoplasm</location>
    </subcellularLocation>
</comment>
<dbReference type="PANTHER" id="PTHR46986:SF1">
    <property type="entry name" value="ENDORIBONUCLEASE YBEY, CHLOROPLASTIC"/>
    <property type="match status" value="1"/>
</dbReference>
<comment type="cofactor">
    <cofactor evidence="7">
        <name>Zn(2+)</name>
        <dbReference type="ChEBI" id="CHEBI:29105"/>
    </cofactor>
    <text evidence="7">Binds 1 zinc ion.</text>
</comment>
<dbReference type="GO" id="GO:0004521">
    <property type="term" value="F:RNA endonuclease activity"/>
    <property type="evidence" value="ECO:0007669"/>
    <property type="project" value="UniProtKB-UniRule"/>
</dbReference>
<evidence type="ECO:0000256" key="1">
    <source>
        <dbReference type="ARBA" id="ARBA00010875"/>
    </source>
</evidence>
<dbReference type="AlphaFoldDB" id="A0A933GK49"/>
<dbReference type="GO" id="GO:0006364">
    <property type="term" value="P:rRNA processing"/>
    <property type="evidence" value="ECO:0007669"/>
    <property type="project" value="UniProtKB-UniRule"/>
</dbReference>
<sequence length="161" mass="17792">MNEYKITVGMVRQFRGKIKTSLLQKAARSALEVALPSKRKDKLELSLYVTDETGIAALNKKYRKKDAPTDVLSFSFTGEKGAKENSFIAPVPALFLGEVVLCYPYIRNQAELEGQPLSEALSWAAIHGVLHLLGRKHYKKAEKQVMQAEEQAALAALTSLG</sequence>